<feature type="domain" description="B12-binding" evidence="6">
    <location>
        <begin position="1"/>
        <end position="134"/>
    </location>
</feature>
<keyword evidence="4" id="KW-0408">Iron</keyword>
<comment type="cofactor">
    <cofactor evidence="1">
        <name>[4Fe-4S] cluster</name>
        <dbReference type="ChEBI" id="CHEBI:49883"/>
    </cofactor>
</comment>
<dbReference type="PANTHER" id="PTHR43409:SF16">
    <property type="entry name" value="SLR0320 PROTEIN"/>
    <property type="match status" value="1"/>
</dbReference>
<evidence type="ECO:0000256" key="3">
    <source>
        <dbReference type="ARBA" id="ARBA00022723"/>
    </source>
</evidence>
<dbReference type="Gene3D" id="3.40.50.280">
    <property type="entry name" value="Cobalamin-binding domain"/>
    <property type="match status" value="1"/>
</dbReference>
<dbReference type="GO" id="GO:0005829">
    <property type="term" value="C:cytosol"/>
    <property type="evidence" value="ECO:0007669"/>
    <property type="project" value="TreeGrafter"/>
</dbReference>
<dbReference type="InterPro" id="IPR006158">
    <property type="entry name" value="Cobalamin-bd"/>
</dbReference>
<feature type="domain" description="Radical SAM core" evidence="7">
    <location>
        <begin position="172"/>
        <end position="407"/>
    </location>
</feature>
<dbReference type="GO" id="GO:0003824">
    <property type="term" value="F:catalytic activity"/>
    <property type="evidence" value="ECO:0007669"/>
    <property type="project" value="InterPro"/>
</dbReference>
<dbReference type="GO" id="GO:0046872">
    <property type="term" value="F:metal ion binding"/>
    <property type="evidence" value="ECO:0007669"/>
    <property type="project" value="UniProtKB-KW"/>
</dbReference>
<evidence type="ECO:0000256" key="1">
    <source>
        <dbReference type="ARBA" id="ARBA00001966"/>
    </source>
</evidence>
<dbReference type="InterPro" id="IPR006638">
    <property type="entry name" value="Elp3/MiaA/NifB-like_rSAM"/>
</dbReference>
<keyword evidence="3" id="KW-0479">Metal-binding</keyword>
<dbReference type="Proteomes" id="UP000236340">
    <property type="component" value="Unassembled WGS sequence"/>
</dbReference>
<reference evidence="8 9" key="1">
    <citation type="journal article" date="2018" name="Genome Announc.">
        <title>Genome Sequence of Geothermobacter sp. HR-1 Iron Reducer from the Loihi Seamount.</title>
        <authorList>
            <person name="Smith H."/>
            <person name="Abuyen K."/>
            <person name="Tremblay J."/>
            <person name="Savalia P."/>
            <person name="Perez-Rodriguez I."/>
            <person name="Emerson D."/>
            <person name="Tully B."/>
            <person name="Amend J."/>
        </authorList>
    </citation>
    <scope>NUCLEOTIDE SEQUENCE [LARGE SCALE GENOMIC DNA]</scope>
    <source>
        <strain evidence="8 9">HR-1</strain>
    </source>
</reference>
<dbReference type="AlphaFoldDB" id="A0A2K2HC14"/>
<accession>A0A2K2HC14</accession>
<dbReference type="OrthoDB" id="9762608at2"/>
<dbReference type="EMBL" id="PPFX01000008">
    <property type="protein sequence ID" value="PNU20773.1"/>
    <property type="molecule type" value="Genomic_DNA"/>
</dbReference>
<organism evidence="8 9">
    <name type="scientific">Geothermobacter hydrogeniphilus</name>
    <dbReference type="NCBI Taxonomy" id="1969733"/>
    <lineage>
        <taxon>Bacteria</taxon>
        <taxon>Pseudomonadati</taxon>
        <taxon>Thermodesulfobacteriota</taxon>
        <taxon>Desulfuromonadia</taxon>
        <taxon>Desulfuromonadales</taxon>
        <taxon>Geothermobacteraceae</taxon>
        <taxon>Geothermobacter</taxon>
    </lineage>
</organism>
<dbReference type="SUPFAM" id="SSF102114">
    <property type="entry name" value="Radical SAM enzymes"/>
    <property type="match status" value="1"/>
</dbReference>
<dbReference type="PROSITE" id="PS51918">
    <property type="entry name" value="RADICAL_SAM"/>
    <property type="match status" value="1"/>
</dbReference>
<gene>
    <name evidence="8" type="ORF">C2E25_05115</name>
</gene>
<keyword evidence="5" id="KW-0411">Iron-sulfur</keyword>
<evidence type="ECO:0000259" key="6">
    <source>
        <dbReference type="PROSITE" id="PS51332"/>
    </source>
</evidence>
<dbReference type="PANTHER" id="PTHR43409">
    <property type="entry name" value="ANAEROBIC MAGNESIUM-PROTOPORPHYRIN IX MONOMETHYL ESTER CYCLASE-RELATED"/>
    <property type="match status" value="1"/>
</dbReference>
<dbReference type="SMART" id="SM00729">
    <property type="entry name" value="Elp3"/>
    <property type="match status" value="1"/>
</dbReference>
<evidence type="ECO:0000256" key="4">
    <source>
        <dbReference type="ARBA" id="ARBA00023004"/>
    </source>
</evidence>
<evidence type="ECO:0000259" key="7">
    <source>
        <dbReference type="PROSITE" id="PS51918"/>
    </source>
</evidence>
<dbReference type="CDD" id="cd01335">
    <property type="entry name" value="Radical_SAM"/>
    <property type="match status" value="1"/>
</dbReference>
<dbReference type="Pfam" id="PF04055">
    <property type="entry name" value="Radical_SAM"/>
    <property type="match status" value="1"/>
</dbReference>
<dbReference type="PROSITE" id="PS51332">
    <property type="entry name" value="B12_BINDING"/>
    <property type="match status" value="1"/>
</dbReference>
<dbReference type="GO" id="GO:0051539">
    <property type="term" value="F:4 iron, 4 sulfur cluster binding"/>
    <property type="evidence" value="ECO:0007669"/>
    <property type="project" value="UniProtKB-KW"/>
</dbReference>
<name>A0A2K2HC14_9BACT</name>
<keyword evidence="2" id="KW-0949">S-adenosyl-L-methionine</keyword>
<dbReference type="Pfam" id="PF13311">
    <property type="entry name" value="DUF4080"/>
    <property type="match status" value="1"/>
</dbReference>
<proteinExistence type="predicted"/>
<evidence type="ECO:0000256" key="5">
    <source>
        <dbReference type="ARBA" id="ARBA00023014"/>
    </source>
</evidence>
<dbReference type="SFLD" id="SFLDS00029">
    <property type="entry name" value="Radical_SAM"/>
    <property type="match status" value="1"/>
</dbReference>
<evidence type="ECO:0000313" key="8">
    <source>
        <dbReference type="EMBL" id="PNU20773.1"/>
    </source>
</evidence>
<dbReference type="RefSeq" id="WP_103114714.1">
    <property type="nucleotide sequence ID" value="NZ_PPFX01000008.1"/>
</dbReference>
<comment type="caution">
    <text evidence="8">The sequence shown here is derived from an EMBL/GenBank/DDBJ whole genome shotgun (WGS) entry which is preliminary data.</text>
</comment>
<dbReference type="InterPro" id="IPR058240">
    <property type="entry name" value="rSAM_sf"/>
</dbReference>
<dbReference type="InterPro" id="IPR023404">
    <property type="entry name" value="rSAM_horseshoe"/>
</dbReference>
<dbReference type="GO" id="GO:0031419">
    <property type="term" value="F:cobalamin binding"/>
    <property type="evidence" value="ECO:0007669"/>
    <property type="project" value="InterPro"/>
</dbReference>
<evidence type="ECO:0000313" key="9">
    <source>
        <dbReference type="Proteomes" id="UP000236340"/>
    </source>
</evidence>
<dbReference type="SFLD" id="SFLDG01123">
    <property type="entry name" value="methyltransferase_(Class_B)"/>
    <property type="match status" value="1"/>
</dbReference>
<dbReference type="InterPro" id="IPR007197">
    <property type="entry name" value="rSAM"/>
</dbReference>
<dbReference type="InterPro" id="IPR034466">
    <property type="entry name" value="Methyltransferase_Class_B"/>
</dbReference>
<dbReference type="Gene3D" id="3.80.30.20">
    <property type="entry name" value="tm_1862 like domain"/>
    <property type="match status" value="1"/>
</dbReference>
<dbReference type="Pfam" id="PF02310">
    <property type="entry name" value="B12-binding"/>
    <property type="match status" value="1"/>
</dbReference>
<protein>
    <submittedName>
        <fullName evidence="8">B12-binding domain-containing radical SAM protein</fullName>
    </submittedName>
</protein>
<dbReference type="InterPro" id="IPR025288">
    <property type="entry name" value="DUF4080"/>
</dbReference>
<sequence length="575" mass="64731">MRVVLATLHSKYIHPSLALPYLAAYCGGLDCEFRIREFTLHEPKESILAMLLAEQAEVVCFSVYLWNRRATLELVDALHVAHPGLRIVLGGPEVSFDGEKLFARHPGLAALVRGEGELPLYGLLRAWMAGEEPLDIPRLDWRKRQQIITGPDGPPLADLDRIPSPFAAGLVALAKGTIYCETSRGCPYSCAFCMSALDARVRSFSPQRIEADLGRLMAAGVRQVKLVDRTFNYDAARARRIWRFILRHNRHTNFHFEIGAHLLTEDCLQLLEQVPKGMFQFEIGVQSTLPETLRAIGRNASLQKLEANVSRLIRAGNIHLHLDLIAGLPGEGYDSFLVSIDRVLALGPEHLQVEPVKLLPGSPLRSDAAERGIRFDPNPPYTVLVTPDLSPARLEQLRTVSRLLDMTWNAGRARHLFAALERQGITPARALDRLAGFCLAGQRLRHPLSQQGVFELLWEWLQAEFAGDKREPLREALGRDYARCERVLPERIPDFLTGDLSAAERIQTRQRVEAEREKHRGDGSKLQFFAAPFTHLPGREGERVILLYLYRTASGRGREVEELWFRDGNWQTPSA</sequence>
<dbReference type="InterPro" id="IPR051198">
    <property type="entry name" value="BchE-like"/>
</dbReference>
<dbReference type="SFLD" id="SFLDG01082">
    <property type="entry name" value="B12-binding_domain_containing"/>
    <property type="match status" value="1"/>
</dbReference>
<evidence type="ECO:0000256" key="2">
    <source>
        <dbReference type="ARBA" id="ARBA00022691"/>
    </source>
</evidence>